<reference evidence="2" key="2">
    <citation type="submission" date="2018-07" db="EMBL/GenBank/DDBJ databases">
        <authorList>
            <person name="Quirk P.G."/>
            <person name="Krulwich T.A."/>
        </authorList>
    </citation>
    <scope>NUCLEOTIDE SEQUENCE</scope>
</reference>
<evidence type="ECO:0000313" key="1">
    <source>
        <dbReference type="EMBL" id="SSW96727.1"/>
    </source>
</evidence>
<dbReference type="PANTHER" id="PTHR20898">
    <property type="entry name" value="DAEDALUS ON 3-RELATED-RELATED"/>
    <property type="match status" value="1"/>
</dbReference>
<accession>A0A336JX63</accession>
<dbReference type="InterPro" id="IPR010512">
    <property type="entry name" value="DUF1091"/>
</dbReference>
<dbReference type="Pfam" id="PF06477">
    <property type="entry name" value="DUF1091"/>
    <property type="match status" value="1"/>
</dbReference>
<evidence type="ECO:0000313" key="2">
    <source>
        <dbReference type="EMBL" id="SSX17114.1"/>
    </source>
</evidence>
<dbReference type="EMBL" id="UFQS01000002">
    <property type="protein sequence ID" value="SSW96727.1"/>
    <property type="molecule type" value="Genomic_DNA"/>
</dbReference>
<organism evidence="1">
    <name type="scientific">Culicoides sonorensis</name>
    <name type="common">Biting midge</name>
    <dbReference type="NCBI Taxonomy" id="179676"/>
    <lineage>
        <taxon>Eukaryota</taxon>
        <taxon>Metazoa</taxon>
        <taxon>Ecdysozoa</taxon>
        <taxon>Arthropoda</taxon>
        <taxon>Hexapoda</taxon>
        <taxon>Insecta</taxon>
        <taxon>Pterygota</taxon>
        <taxon>Neoptera</taxon>
        <taxon>Endopterygota</taxon>
        <taxon>Diptera</taxon>
        <taxon>Nematocera</taxon>
        <taxon>Chironomoidea</taxon>
        <taxon>Ceratopogonidae</taxon>
        <taxon>Ceratopogoninae</taxon>
        <taxon>Culicoides</taxon>
        <taxon>Monoculicoides</taxon>
    </lineage>
</organism>
<protein>
    <submittedName>
        <fullName evidence="1">CSON007947 protein</fullName>
    </submittedName>
</protein>
<dbReference type="EMBL" id="UFQT01000002">
    <property type="protein sequence ID" value="SSX17114.1"/>
    <property type="molecule type" value="Genomic_DNA"/>
</dbReference>
<proteinExistence type="predicted"/>
<name>A0A336JX63_CULSO</name>
<reference evidence="1" key="1">
    <citation type="submission" date="2018-04" db="EMBL/GenBank/DDBJ databases">
        <authorList>
            <person name="Go L.Y."/>
            <person name="Mitchell J.A."/>
        </authorList>
    </citation>
    <scope>NUCLEOTIDE SEQUENCE</scope>
    <source>
        <tissue evidence="1">Whole organism</tissue>
    </source>
</reference>
<gene>
    <name evidence="1" type="primary">CSON007947</name>
</gene>
<dbReference type="AlphaFoldDB" id="A0A336JX63"/>
<sequence length="211" mass="24368">MECILCSQSYDDDDVVFPVKLSILGVQQNEENEDLYSVKITGMKCSNVDPKAFTLISCDLKAVRGHQGVLNVNFIYNNIKELTTTYQLFYRNKNGRLMNYLINVSFDYCKLDDNTFILETIGRKLLLRFWSKFDSAVMKGCPMNGVANYTNFEFDLQKQSLLPKIVPEGDFIFYVRNFETSTNKTLLELKVSAEVKSKTIMQLSMLNMDFR</sequence>
<dbReference type="VEuPathDB" id="VectorBase:CSON007947"/>